<comment type="caution">
    <text evidence="1">The sequence shown here is derived from an EMBL/GenBank/DDBJ whole genome shotgun (WGS) entry which is preliminary data.</text>
</comment>
<dbReference type="Proteomes" id="UP000003639">
    <property type="component" value="Unassembled WGS sequence"/>
</dbReference>
<proteinExistence type="predicted"/>
<evidence type="ECO:0000313" key="1">
    <source>
        <dbReference type="EMBL" id="EDN00912.1"/>
    </source>
</evidence>
<organism evidence="1 2">
    <name type="scientific">Pseudoflavonifractor capillosus ATCC 29799</name>
    <dbReference type="NCBI Taxonomy" id="411467"/>
    <lineage>
        <taxon>Bacteria</taxon>
        <taxon>Bacillati</taxon>
        <taxon>Bacillota</taxon>
        <taxon>Clostridia</taxon>
        <taxon>Eubacteriales</taxon>
        <taxon>Oscillospiraceae</taxon>
        <taxon>Pseudoflavonifractor</taxon>
    </lineage>
</organism>
<name>A6NST4_9FIRM</name>
<protein>
    <submittedName>
        <fullName evidence="1">Uncharacterized protein</fullName>
    </submittedName>
</protein>
<gene>
    <name evidence="1" type="ORF">BACCAP_01264</name>
</gene>
<accession>A6NST4</accession>
<reference evidence="1 2" key="2">
    <citation type="submission" date="2007-06" db="EMBL/GenBank/DDBJ databases">
        <title>Draft genome sequence of Pseudoflavonifractor capillosus ATCC 29799.</title>
        <authorList>
            <person name="Sudarsanam P."/>
            <person name="Ley R."/>
            <person name="Guruge J."/>
            <person name="Turnbaugh P.J."/>
            <person name="Mahowald M."/>
            <person name="Liep D."/>
            <person name="Gordon J."/>
        </authorList>
    </citation>
    <scope>NUCLEOTIDE SEQUENCE [LARGE SCALE GENOMIC DNA]</scope>
    <source>
        <strain evidence="1 2">ATCC 29799</strain>
    </source>
</reference>
<dbReference type="STRING" id="411467.BACCAP_01264"/>
<dbReference type="AlphaFoldDB" id="A6NST4"/>
<keyword evidence="2" id="KW-1185">Reference proteome</keyword>
<sequence>MDICILSILAGQQLDSERSKQCAAHKAGQFRIYTHSDTSFLLFSFVAGNHDHDHADYRAPGPKTMLFHRNHPLYLRIALSVQTL</sequence>
<reference evidence="1 2" key="1">
    <citation type="submission" date="2007-04" db="EMBL/GenBank/DDBJ databases">
        <authorList>
            <person name="Fulton L."/>
            <person name="Clifton S."/>
            <person name="Fulton B."/>
            <person name="Xu J."/>
            <person name="Minx P."/>
            <person name="Pepin K.H."/>
            <person name="Johnson M."/>
            <person name="Thiruvilangam P."/>
            <person name="Bhonagiri V."/>
            <person name="Nash W.E."/>
            <person name="Mardis E.R."/>
            <person name="Wilson R.K."/>
        </authorList>
    </citation>
    <scope>NUCLEOTIDE SEQUENCE [LARGE SCALE GENOMIC DNA]</scope>
    <source>
        <strain evidence="1 2">ATCC 29799</strain>
    </source>
</reference>
<evidence type="ECO:0000313" key="2">
    <source>
        <dbReference type="Proteomes" id="UP000003639"/>
    </source>
</evidence>
<dbReference type="EMBL" id="AAXG02000009">
    <property type="protein sequence ID" value="EDN00912.1"/>
    <property type="molecule type" value="Genomic_DNA"/>
</dbReference>